<sequence>MKVTLADIWVGDRAKIEYSSENSSPIGKHSNGVDAYTMKVVDAIHFEEELYEFLCNESFDRLGHVTGPLLVLDPYGDPQMLDAKTQWLFSYARAAPRTASIFLTFILRLSACVNLLPLASLNPNFNRYRPGPSPTRHFVCD</sequence>
<evidence type="ECO:0000313" key="1">
    <source>
        <dbReference type="EMBL" id="KQL49962.1"/>
    </source>
</evidence>
<organism evidence="1 2">
    <name type="scientific">Brevibacillus choshinensis</name>
    <dbReference type="NCBI Taxonomy" id="54911"/>
    <lineage>
        <taxon>Bacteria</taxon>
        <taxon>Bacillati</taxon>
        <taxon>Bacillota</taxon>
        <taxon>Bacilli</taxon>
        <taxon>Bacillales</taxon>
        <taxon>Paenibacillaceae</taxon>
        <taxon>Brevibacillus</taxon>
    </lineage>
</organism>
<name>A0ABR5NEM9_BRECH</name>
<reference evidence="1 2" key="1">
    <citation type="submission" date="2015-09" db="EMBL/GenBank/DDBJ databases">
        <title>Genome sequencing project for genomic taxonomy and phylogenomics of Bacillus-like bacteria.</title>
        <authorList>
            <person name="Liu B."/>
            <person name="Wang J."/>
            <person name="Zhu Y."/>
            <person name="Liu G."/>
            <person name="Chen Q."/>
            <person name="Chen Z."/>
            <person name="Lan J."/>
            <person name="Che J."/>
            <person name="Ge C."/>
            <person name="Shi H."/>
            <person name="Pan Z."/>
            <person name="Liu X."/>
        </authorList>
    </citation>
    <scope>NUCLEOTIDE SEQUENCE [LARGE SCALE GENOMIC DNA]</scope>
    <source>
        <strain evidence="1 2">DSM 8552</strain>
    </source>
</reference>
<gene>
    <name evidence="1" type="ORF">AN963_09865</name>
</gene>
<accession>A0ABR5NEM9</accession>
<dbReference type="Proteomes" id="UP000051063">
    <property type="component" value="Unassembled WGS sequence"/>
</dbReference>
<evidence type="ECO:0000313" key="2">
    <source>
        <dbReference type="Proteomes" id="UP000051063"/>
    </source>
</evidence>
<comment type="caution">
    <text evidence="1">The sequence shown here is derived from an EMBL/GenBank/DDBJ whole genome shotgun (WGS) entry which is preliminary data.</text>
</comment>
<proteinExistence type="predicted"/>
<protein>
    <submittedName>
        <fullName evidence="1">Uncharacterized protein</fullName>
    </submittedName>
</protein>
<dbReference type="EMBL" id="LJJB01000007">
    <property type="protein sequence ID" value="KQL49962.1"/>
    <property type="molecule type" value="Genomic_DNA"/>
</dbReference>
<dbReference type="RefSeq" id="WP_055744295.1">
    <property type="nucleotide sequence ID" value="NZ_LJJB01000007.1"/>
</dbReference>
<keyword evidence="2" id="KW-1185">Reference proteome</keyword>